<organism evidence="6 7">
    <name type="scientific">Thermohalobacter berrensis</name>
    <dbReference type="NCBI Taxonomy" id="99594"/>
    <lineage>
        <taxon>Bacteria</taxon>
        <taxon>Bacillati</taxon>
        <taxon>Bacillota</taxon>
        <taxon>Tissierellia</taxon>
        <taxon>Tissierellales</taxon>
        <taxon>Thermohalobacteraceae</taxon>
        <taxon>Thermohalobacter</taxon>
    </lineage>
</organism>
<accession>A0A419T4D1</accession>
<dbReference type="GO" id="GO:0005198">
    <property type="term" value="F:structural molecule activity"/>
    <property type="evidence" value="ECO:0007669"/>
    <property type="project" value="InterPro"/>
</dbReference>
<dbReference type="AlphaFoldDB" id="A0A419T4D1"/>
<evidence type="ECO:0000256" key="2">
    <source>
        <dbReference type="ARBA" id="ARBA00005709"/>
    </source>
</evidence>
<feature type="domain" description="Flagellin C-terminal" evidence="5">
    <location>
        <begin position="354"/>
        <end position="435"/>
    </location>
</feature>
<dbReference type="InterPro" id="IPR001492">
    <property type="entry name" value="Flagellin"/>
</dbReference>
<evidence type="ECO:0000313" key="7">
    <source>
        <dbReference type="Proteomes" id="UP000284177"/>
    </source>
</evidence>
<keyword evidence="7" id="KW-1185">Reference proteome</keyword>
<dbReference type="SUPFAM" id="SSF64518">
    <property type="entry name" value="Phase 1 flagellin"/>
    <property type="match status" value="1"/>
</dbReference>
<comment type="similarity">
    <text evidence="2">Belongs to the bacterial flagellin family.</text>
</comment>
<gene>
    <name evidence="6" type="ORF">BET03_03210</name>
</gene>
<dbReference type="InterPro" id="IPR001029">
    <property type="entry name" value="Flagellin_N"/>
</dbReference>
<dbReference type="PANTHER" id="PTHR42792:SF1">
    <property type="entry name" value="FLAGELLAR HOOK-ASSOCIATED PROTEIN 3"/>
    <property type="match status" value="1"/>
</dbReference>
<evidence type="ECO:0000259" key="5">
    <source>
        <dbReference type="Pfam" id="PF00700"/>
    </source>
</evidence>
<evidence type="ECO:0000256" key="3">
    <source>
        <dbReference type="ARBA" id="ARBA00023143"/>
    </source>
</evidence>
<dbReference type="GO" id="GO:0009424">
    <property type="term" value="C:bacterial-type flagellum hook"/>
    <property type="evidence" value="ECO:0007669"/>
    <property type="project" value="InterPro"/>
</dbReference>
<dbReference type="RefSeq" id="WP_120168795.1">
    <property type="nucleotide sequence ID" value="NZ_MCIB01000012.1"/>
</dbReference>
<evidence type="ECO:0000256" key="1">
    <source>
        <dbReference type="ARBA" id="ARBA00004365"/>
    </source>
</evidence>
<evidence type="ECO:0000259" key="4">
    <source>
        <dbReference type="Pfam" id="PF00669"/>
    </source>
</evidence>
<sequence length="437" mass="48718">MRITNNMLVNNMMRNLNRNLKKMDRIQQKLSSGKKFQLPSQDPIGVSRSLKLHTDISKIDQYKRNLDDANSWLDITESALSEIGDVLQRARELTVQASNGTNTEEDLEKIASEIKQLKDHLINVANTTYAGRYVFSGFKTDVPLLDENGNYKLTNYENTYTINPSITTITGNTVSKFDFSNDNLKIQIKEGTNTDVITLDSDYTDMTGLITEMNNQISNTSVNVTNNAGSLEFTGTSAIEIVQVSGNIEDIGLDYTMDNIAANRSIKQSEIMRYNVGISDQVDVNTVGTRVFGIFDGDYSDGNFDEIATGYRENSDKKAADKGDADKSYLIQIFDDLIGALESNDSDVIEETLGRIDKANNNLLSVRADIGAKVNRLELTQKRLESAEINFTKLLAENEDADLSEVIMDLKMKENVYRASLAAGARIIQPTLVDFLR</sequence>
<proteinExistence type="inferred from homology"/>
<reference evidence="6 7" key="1">
    <citation type="submission" date="2016-08" db="EMBL/GenBank/DDBJ databases">
        <title>Novel Firmicutes and Novel Genomes.</title>
        <authorList>
            <person name="Poppleton D.I."/>
            <person name="Gribaldo S."/>
        </authorList>
    </citation>
    <scope>NUCLEOTIDE SEQUENCE [LARGE SCALE GENOMIC DNA]</scope>
    <source>
        <strain evidence="6 7">CTT3</strain>
    </source>
</reference>
<comment type="caution">
    <text evidence="6">The sequence shown here is derived from an EMBL/GenBank/DDBJ whole genome shotgun (WGS) entry which is preliminary data.</text>
</comment>
<evidence type="ECO:0000313" key="6">
    <source>
        <dbReference type="EMBL" id="RKD32331.1"/>
    </source>
</evidence>
<dbReference type="OrthoDB" id="9758307at2"/>
<dbReference type="GO" id="GO:0071973">
    <property type="term" value="P:bacterial-type flagellum-dependent cell motility"/>
    <property type="evidence" value="ECO:0007669"/>
    <property type="project" value="InterPro"/>
</dbReference>
<dbReference type="Proteomes" id="UP000284177">
    <property type="component" value="Unassembled WGS sequence"/>
</dbReference>
<dbReference type="Pfam" id="PF00700">
    <property type="entry name" value="Flagellin_C"/>
    <property type="match status" value="1"/>
</dbReference>
<feature type="domain" description="Flagellin N-terminal" evidence="4">
    <location>
        <begin position="3"/>
        <end position="140"/>
    </location>
</feature>
<dbReference type="InterPro" id="IPR046358">
    <property type="entry name" value="Flagellin_C"/>
</dbReference>
<name>A0A419T4D1_9FIRM</name>
<comment type="subcellular location">
    <subcellularLocation>
        <location evidence="1">Bacterial flagellum</location>
    </subcellularLocation>
</comment>
<dbReference type="Pfam" id="PF00669">
    <property type="entry name" value="Flagellin_N"/>
    <property type="match status" value="1"/>
</dbReference>
<dbReference type="InterPro" id="IPR013384">
    <property type="entry name" value="Flagell_FlgL"/>
</dbReference>
<dbReference type="EMBL" id="MCIB01000012">
    <property type="protein sequence ID" value="RKD32331.1"/>
    <property type="molecule type" value="Genomic_DNA"/>
</dbReference>
<protein>
    <submittedName>
        <fullName evidence="6">Uncharacterized protein</fullName>
    </submittedName>
</protein>
<dbReference type="Gene3D" id="1.20.1330.10">
    <property type="entry name" value="f41 fragment of flagellin, N-terminal domain"/>
    <property type="match status" value="2"/>
</dbReference>
<dbReference type="NCBIfam" id="TIGR02550">
    <property type="entry name" value="flagell_flgL"/>
    <property type="match status" value="1"/>
</dbReference>
<keyword evidence="3" id="KW-0975">Bacterial flagellum</keyword>
<dbReference type="PANTHER" id="PTHR42792">
    <property type="entry name" value="FLAGELLIN"/>
    <property type="match status" value="1"/>
</dbReference>
<dbReference type="PRINTS" id="PR00207">
    <property type="entry name" value="FLAGELLIN"/>
</dbReference>